<dbReference type="GO" id="GO:0004252">
    <property type="term" value="F:serine-type endopeptidase activity"/>
    <property type="evidence" value="ECO:0007669"/>
    <property type="project" value="InterPro"/>
</dbReference>
<dbReference type="Proteomes" id="UP000186601">
    <property type="component" value="Unassembled WGS sequence"/>
</dbReference>
<comment type="cofactor">
    <cofactor evidence="4">
        <name>Ca(2+)</name>
        <dbReference type="ChEBI" id="CHEBI:29108"/>
    </cofactor>
    <text evidence="4">Binds 1 Ca(2+) ion per subunit.</text>
</comment>
<feature type="binding site" evidence="4">
    <location>
        <position position="75"/>
    </location>
    <ligand>
        <name>Ca(2+)</name>
        <dbReference type="ChEBI" id="CHEBI:29108"/>
    </ligand>
</feature>
<keyword evidence="3" id="KW-0720">Serine protease</keyword>
<dbReference type="PROSITE" id="PS00138">
    <property type="entry name" value="SUBTILASE_SER"/>
    <property type="match status" value="1"/>
</dbReference>
<feature type="chain" id="PRO_5015313818" description="Peptidase S53 domain-containing protein" evidence="5">
    <location>
        <begin position="32"/>
        <end position="123"/>
    </location>
</feature>
<dbReference type="InterPro" id="IPR030400">
    <property type="entry name" value="Sedolisin_dom"/>
</dbReference>
<dbReference type="EMBL" id="MLYV02000468">
    <property type="protein sequence ID" value="PSR93805.1"/>
    <property type="molecule type" value="Genomic_DNA"/>
</dbReference>
<sequence length="123" mass="12552">MPIGIPDVAALADLFLIFLGGESGLIGGTSAAAPTFAGFVSLLNDARLRSGLPTLGFLNPLIYKIGELAPTGFNDITNGSNPGCGTEGFNATKGWDPITGLGTPNFGKLKDIVTGKSTIKINT</sequence>
<feature type="domain" description="Peptidase S53" evidence="6">
    <location>
        <begin position="1"/>
        <end position="116"/>
    </location>
</feature>
<keyword evidence="2" id="KW-0378">Hydrolase</keyword>
<evidence type="ECO:0000256" key="2">
    <source>
        <dbReference type="ARBA" id="ARBA00022801"/>
    </source>
</evidence>
<feature type="binding site" evidence="4">
    <location>
        <position position="76"/>
    </location>
    <ligand>
        <name>Ca(2+)</name>
        <dbReference type="ChEBI" id="CHEBI:29108"/>
    </ligand>
</feature>
<protein>
    <recommendedName>
        <fullName evidence="6">Peptidase S53 domain-containing protein</fullName>
    </recommendedName>
</protein>
<dbReference type="GO" id="GO:0046872">
    <property type="term" value="F:metal ion binding"/>
    <property type="evidence" value="ECO:0007669"/>
    <property type="project" value="UniProtKB-UniRule"/>
</dbReference>
<evidence type="ECO:0000256" key="4">
    <source>
        <dbReference type="PROSITE-ProRule" id="PRU01032"/>
    </source>
</evidence>
<evidence type="ECO:0000256" key="3">
    <source>
        <dbReference type="ARBA" id="ARBA00022825"/>
    </source>
</evidence>
<dbReference type="Gene3D" id="3.40.50.200">
    <property type="entry name" value="Peptidase S8/S53 domain"/>
    <property type="match status" value="1"/>
</dbReference>
<dbReference type="InterPro" id="IPR023828">
    <property type="entry name" value="Peptidase_S8_Ser-AS"/>
</dbReference>
<reference evidence="7 8" key="1">
    <citation type="submission" date="2018-02" db="EMBL/GenBank/DDBJ databases">
        <title>Genome sequence of the basidiomycete white-rot fungus Phlebia centrifuga.</title>
        <authorList>
            <person name="Granchi Z."/>
            <person name="Peng M."/>
            <person name="de Vries R.P."/>
            <person name="Hilden K."/>
            <person name="Makela M.R."/>
            <person name="Grigoriev I."/>
            <person name="Riley R."/>
        </authorList>
    </citation>
    <scope>NUCLEOTIDE SEQUENCE [LARGE SCALE GENOMIC DNA]</scope>
    <source>
        <strain evidence="7 8">FBCC195</strain>
    </source>
</reference>
<organism evidence="7 8">
    <name type="scientific">Hermanssonia centrifuga</name>
    <dbReference type="NCBI Taxonomy" id="98765"/>
    <lineage>
        <taxon>Eukaryota</taxon>
        <taxon>Fungi</taxon>
        <taxon>Dikarya</taxon>
        <taxon>Basidiomycota</taxon>
        <taxon>Agaricomycotina</taxon>
        <taxon>Agaricomycetes</taxon>
        <taxon>Polyporales</taxon>
        <taxon>Meruliaceae</taxon>
        <taxon>Hermanssonia</taxon>
    </lineage>
</organism>
<comment type="caution">
    <text evidence="4">Lacks conserved residue(s) required for the propagation of feature annotation.</text>
</comment>
<evidence type="ECO:0000256" key="1">
    <source>
        <dbReference type="ARBA" id="ARBA00022670"/>
    </source>
</evidence>
<gene>
    <name evidence="7" type="ORF">PHLCEN_2v4700</name>
</gene>
<dbReference type="InterPro" id="IPR036852">
    <property type="entry name" value="Peptidase_S8/S53_dom_sf"/>
</dbReference>
<dbReference type="InterPro" id="IPR050819">
    <property type="entry name" value="Tripeptidyl-peptidase_I"/>
</dbReference>
<dbReference type="AlphaFoldDB" id="A0A2R6PN02"/>
<comment type="caution">
    <text evidence="7">The sequence shown here is derived from an EMBL/GenBank/DDBJ whole genome shotgun (WGS) entry which is preliminary data.</text>
</comment>
<keyword evidence="5" id="KW-0732">Signal</keyword>
<evidence type="ECO:0000313" key="7">
    <source>
        <dbReference type="EMBL" id="PSR93805.1"/>
    </source>
</evidence>
<evidence type="ECO:0000313" key="8">
    <source>
        <dbReference type="Proteomes" id="UP000186601"/>
    </source>
</evidence>
<dbReference type="PANTHER" id="PTHR14218">
    <property type="entry name" value="PROTEASE S8 TRIPEPTIDYL PEPTIDASE I CLN2"/>
    <property type="match status" value="1"/>
</dbReference>
<feature type="signal peptide" evidence="5">
    <location>
        <begin position="1"/>
        <end position="31"/>
    </location>
</feature>
<proteinExistence type="predicted"/>
<dbReference type="SUPFAM" id="SSF52743">
    <property type="entry name" value="Subtilisin-like"/>
    <property type="match status" value="1"/>
</dbReference>
<accession>A0A2R6PN02</accession>
<name>A0A2R6PN02_9APHY</name>
<evidence type="ECO:0000256" key="5">
    <source>
        <dbReference type="SAM" id="SignalP"/>
    </source>
</evidence>
<keyword evidence="8" id="KW-1185">Reference proteome</keyword>
<keyword evidence="4" id="KW-0479">Metal-binding</keyword>
<keyword evidence="4" id="KW-0106">Calcium</keyword>
<feature type="binding site" evidence="4">
    <location>
        <position position="94"/>
    </location>
    <ligand>
        <name>Ca(2+)</name>
        <dbReference type="ChEBI" id="CHEBI:29108"/>
    </ligand>
</feature>
<dbReference type="PROSITE" id="PS51695">
    <property type="entry name" value="SEDOLISIN"/>
    <property type="match status" value="1"/>
</dbReference>
<evidence type="ECO:0000259" key="6">
    <source>
        <dbReference type="PROSITE" id="PS51695"/>
    </source>
</evidence>
<feature type="binding site" evidence="4">
    <location>
        <position position="96"/>
    </location>
    <ligand>
        <name>Ca(2+)</name>
        <dbReference type="ChEBI" id="CHEBI:29108"/>
    </ligand>
</feature>
<dbReference type="STRING" id="98765.A0A2R6PN02"/>
<dbReference type="GO" id="GO:0006508">
    <property type="term" value="P:proteolysis"/>
    <property type="evidence" value="ECO:0007669"/>
    <property type="project" value="UniProtKB-KW"/>
</dbReference>
<dbReference type="PANTHER" id="PTHR14218:SF15">
    <property type="entry name" value="TRIPEPTIDYL-PEPTIDASE 1"/>
    <property type="match status" value="1"/>
</dbReference>
<dbReference type="OrthoDB" id="409122at2759"/>
<dbReference type="GO" id="GO:0008240">
    <property type="term" value="F:tripeptidyl-peptidase activity"/>
    <property type="evidence" value="ECO:0007669"/>
    <property type="project" value="TreeGrafter"/>
</dbReference>
<keyword evidence="1" id="KW-0645">Protease</keyword>